<dbReference type="EMBL" id="RJKX01000013">
    <property type="protein sequence ID" value="ROP99470.1"/>
    <property type="molecule type" value="Genomic_DNA"/>
</dbReference>
<feature type="signal peptide" evidence="1">
    <location>
        <begin position="1"/>
        <end position="22"/>
    </location>
</feature>
<comment type="caution">
    <text evidence="2">The sequence shown here is derived from an EMBL/GenBank/DDBJ whole genome shotgun (WGS) entry which is preliminary data.</text>
</comment>
<dbReference type="Proteomes" id="UP000278222">
    <property type="component" value="Unassembled WGS sequence"/>
</dbReference>
<keyword evidence="3" id="KW-1185">Reference proteome</keyword>
<feature type="chain" id="PRO_5018194981" evidence="1">
    <location>
        <begin position="23"/>
        <end position="252"/>
    </location>
</feature>
<proteinExistence type="predicted"/>
<sequence>MSFRSLLALPIAAALFAAPAFAQDAKPKLIPGDLTATVTLGTDYLYRGISQTDENPTIQGSIDYSLMFNPGIGVYAGLWASNLNFKDGNEATIEMDLYGGIKGEVAGLTWQAGMIGYFYPGASSRLNYDFYEFAGKLGYDFGIASLSGGLNYSPDFFGKSGDAWYLYGDAKVPIPGAPLDLALIGHLGHQWIDRNDRYGTPDYLEWQAGLTATVEGFTLSLVYADTDIRKSECGGGRTICGARAMFTVSKTF</sequence>
<evidence type="ECO:0000313" key="2">
    <source>
        <dbReference type="EMBL" id="ROP99470.1"/>
    </source>
</evidence>
<dbReference type="AlphaFoldDB" id="A0A3N1M737"/>
<gene>
    <name evidence="2" type="ORF">EDC65_1249</name>
</gene>
<dbReference type="Pfam" id="PF09694">
    <property type="entry name" value="Gcw_chp"/>
    <property type="match status" value="1"/>
</dbReference>
<dbReference type="NCBIfam" id="TIGR02001">
    <property type="entry name" value="gcw_chp"/>
    <property type="match status" value="1"/>
</dbReference>
<keyword evidence="1" id="KW-0732">Signal</keyword>
<dbReference type="RefSeq" id="WP_170216368.1">
    <property type="nucleotide sequence ID" value="NZ_AP019700.1"/>
</dbReference>
<protein>
    <submittedName>
        <fullName evidence="2">Uncharacterized protein (TIGR02001 family)</fullName>
    </submittedName>
</protein>
<reference evidence="2 3" key="1">
    <citation type="submission" date="2018-11" db="EMBL/GenBank/DDBJ databases">
        <title>Genomic Encyclopedia of Type Strains, Phase IV (KMG-IV): sequencing the most valuable type-strain genomes for metagenomic binning, comparative biology and taxonomic classification.</title>
        <authorList>
            <person name="Goeker M."/>
        </authorList>
    </citation>
    <scope>NUCLEOTIDE SEQUENCE [LARGE SCALE GENOMIC DNA]</scope>
    <source>
        <strain evidence="2 3">DSM 5900</strain>
    </source>
</reference>
<dbReference type="InterPro" id="IPR010239">
    <property type="entry name" value="CHP02001"/>
</dbReference>
<organism evidence="2 3">
    <name type="scientific">Stella humosa</name>
    <dbReference type="NCBI Taxonomy" id="94"/>
    <lineage>
        <taxon>Bacteria</taxon>
        <taxon>Pseudomonadati</taxon>
        <taxon>Pseudomonadota</taxon>
        <taxon>Alphaproteobacteria</taxon>
        <taxon>Rhodospirillales</taxon>
        <taxon>Stellaceae</taxon>
        <taxon>Stella</taxon>
    </lineage>
</organism>
<accession>A0A3N1M737</accession>
<name>A0A3N1M737_9PROT</name>
<evidence type="ECO:0000313" key="3">
    <source>
        <dbReference type="Proteomes" id="UP000278222"/>
    </source>
</evidence>
<evidence type="ECO:0000256" key="1">
    <source>
        <dbReference type="SAM" id="SignalP"/>
    </source>
</evidence>